<comment type="caution">
    <text evidence="1">The sequence shown here is derived from an EMBL/GenBank/DDBJ whole genome shotgun (WGS) entry which is preliminary data.</text>
</comment>
<dbReference type="AlphaFoldDB" id="A0AAW2EU23"/>
<dbReference type="EMBL" id="JADYXP020000018">
    <property type="protein sequence ID" value="KAL0105881.1"/>
    <property type="molecule type" value="Genomic_DNA"/>
</dbReference>
<name>A0AAW2EU23_9HYME</name>
<evidence type="ECO:0000313" key="1">
    <source>
        <dbReference type="EMBL" id="KAL0105881.1"/>
    </source>
</evidence>
<evidence type="ECO:0000313" key="2">
    <source>
        <dbReference type="Proteomes" id="UP001430953"/>
    </source>
</evidence>
<reference evidence="1 2" key="1">
    <citation type="submission" date="2023-03" db="EMBL/GenBank/DDBJ databases">
        <title>High recombination rates correlate with genetic variation in Cardiocondyla obscurior ants.</title>
        <authorList>
            <person name="Errbii M."/>
        </authorList>
    </citation>
    <scope>NUCLEOTIDE SEQUENCE [LARGE SCALE GENOMIC DNA]</scope>
    <source>
        <strain evidence="1">Alpha-2009</strain>
        <tissue evidence="1">Whole body</tissue>
    </source>
</reference>
<proteinExistence type="predicted"/>
<keyword evidence="2" id="KW-1185">Reference proteome</keyword>
<protein>
    <submittedName>
        <fullName evidence="1">Uncharacterized protein</fullName>
    </submittedName>
</protein>
<sequence>MKYRIVEYRKTDASRCPSRLDLIESRTVLLEGQDPPPLNGNELASPYKTRSNRCESRVNTWYYERGKDSAGTLNLTREKVVTDEQSSLLIAYEPPFPPCPKICRQSSKNIAPGEISPVRSPAESIRFYRHVTENWLQRITVNNPSKRKF</sequence>
<organism evidence="1 2">
    <name type="scientific">Cardiocondyla obscurior</name>
    <dbReference type="NCBI Taxonomy" id="286306"/>
    <lineage>
        <taxon>Eukaryota</taxon>
        <taxon>Metazoa</taxon>
        <taxon>Ecdysozoa</taxon>
        <taxon>Arthropoda</taxon>
        <taxon>Hexapoda</taxon>
        <taxon>Insecta</taxon>
        <taxon>Pterygota</taxon>
        <taxon>Neoptera</taxon>
        <taxon>Endopterygota</taxon>
        <taxon>Hymenoptera</taxon>
        <taxon>Apocrita</taxon>
        <taxon>Aculeata</taxon>
        <taxon>Formicoidea</taxon>
        <taxon>Formicidae</taxon>
        <taxon>Myrmicinae</taxon>
        <taxon>Cardiocondyla</taxon>
    </lineage>
</organism>
<accession>A0AAW2EU23</accession>
<gene>
    <name evidence="1" type="ORF">PUN28_015952</name>
</gene>
<dbReference type="Proteomes" id="UP001430953">
    <property type="component" value="Unassembled WGS sequence"/>
</dbReference>